<proteinExistence type="predicted"/>
<feature type="region of interest" description="Disordered" evidence="1">
    <location>
        <begin position="219"/>
        <end position="255"/>
    </location>
</feature>
<dbReference type="PANTHER" id="PTHR33223">
    <property type="entry name" value="CCHC-TYPE DOMAIN-CONTAINING PROTEIN"/>
    <property type="match status" value="1"/>
</dbReference>
<evidence type="ECO:0000313" key="3">
    <source>
        <dbReference type="Proteomes" id="UP001231189"/>
    </source>
</evidence>
<reference evidence="2" key="1">
    <citation type="submission" date="2023-07" db="EMBL/GenBank/DDBJ databases">
        <title>A chromosome-level genome assembly of Lolium multiflorum.</title>
        <authorList>
            <person name="Chen Y."/>
            <person name="Copetti D."/>
            <person name="Kolliker R."/>
            <person name="Studer B."/>
        </authorList>
    </citation>
    <scope>NUCLEOTIDE SEQUENCE</scope>
    <source>
        <strain evidence="2">02402/16</strain>
        <tissue evidence="2">Leaf</tissue>
    </source>
</reference>
<protein>
    <submittedName>
        <fullName evidence="2">Uncharacterized protein</fullName>
    </submittedName>
</protein>
<sequence length="492" mass="53736">MRFINDNMGCFANGGKFLKNGRVIEFGSFLVYYGTIPERQCLSPVLVAPDPPRYALRSGRAASSVEVLVVGAGDTGKGAAAEGAGQTKSTRTAKPPIERDQIGAGASTAPPETPLQAAMSVLATPIAQNIDPAASHAELEAQRQKLLANGADIIRAQRELNLTLQKPKYSSPDKTIKAAKAAVELCESLSGDALAKQQERVRELLDTIEQQNAEQLAKLNKAAASKSVRSTKNAGSKSHGQASSPHPDKRKEKEMNAQKMTVYDPVLAGKQQAERHEAGRKSQGADRGYAKYGYAREEYADRGETGQNYRAPRAAYAEEEMPPQRYRQARAAVPERYDEADSGTERIAAYRNPLGERLGERCLPDRDARHRLDRMYLSEMVEAEGPPGPKCFGPRIMKEEPPVRNFTLPRDTKTYDGTTKPEDWLADYVTAVYVAGGGGTVTGGGNRRWAVRIVPFFLVGLARIWLNNLPAGSINGWLDFEEAFVSNFSSTY</sequence>
<evidence type="ECO:0000256" key="1">
    <source>
        <dbReference type="SAM" id="MobiDB-lite"/>
    </source>
</evidence>
<name>A0AAD8TWV0_LOLMU</name>
<dbReference type="PANTHER" id="PTHR33223:SF8">
    <property type="entry name" value="OS04G0172440 PROTEIN"/>
    <property type="match status" value="1"/>
</dbReference>
<keyword evidence="3" id="KW-1185">Reference proteome</keyword>
<gene>
    <name evidence="2" type="ORF">QYE76_011114</name>
</gene>
<comment type="caution">
    <text evidence="2">The sequence shown here is derived from an EMBL/GenBank/DDBJ whole genome shotgun (WGS) entry which is preliminary data.</text>
</comment>
<feature type="compositionally biased region" description="Basic and acidic residues" evidence="1">
    <location>
        <begin position="246"/>
        <end position="255"/>
    </location>
</feature>
<feature type="region of interest" description="Disordered" evidence="1">
    <location>
        <begin position="270"/>
        <end position="289"/>
    </location>
</feature>
<feature type="region of interest" description="Disordered" evidence="1">
    <location>
        <begin position="76"/>
        <end position="111"/>
    </location>
</feature>
<dbReference type="AlphaFoldDB" id="A0AAD8TWV0"/>
<accession>A0AAD8TWV0</accession>
<feature type="compositionally biased region" description="Basic and acidic residues" evidence="1">
    <location>
        <begin position="272"/>
        <end position="284"/>
    </location>
</feature>
<feature type="compositionally biased region" description="Polar residues" evidence="1">
    <location>
        <begin position="228"/>
        <end position="244"/>
    </location>
</feature>
<evidence type="ECO:0000313" key="2">
    <source>
        <dbReference type="EMBL" id="KAK1694417.1"/>
    </source>
</evidence>
<organism evidence="2 3">
    <name type="scientific">Lolium multiflorum</name>
    <name type="common">Italian ryegrass</name>
    <name type="synonym">Lolium perenne subsp. multiflorum</name>
    <dbReference type="NCBI Taxonomy" id="4521"/>
    <lineage>
        <taxon>Eukaryota</taxon>
        <taxon>Viridiplantae</taxon>
        <taxon>Streptophyta</taxon>
        <taxon>Embryophyta</taxon>
        <taxon>Tracheophyta</taxon>
        <taxon>Spermatophyta</taxon>
        <taxon>Magnoliopsida</taxon>
        <taxon>Liliopsida</taxon>
        <taxon>Poales</taxon>
        <taxon>Poaceae</taxon>
        <taxon>BOP clade</taxon>
        <taxon>Pooideae</taxon>
        <taxon>Poodae</taxon>
        <taxon>Poeae</taxon>
        <taxon>Poeae Chloroplast Group 2 (Poeae type)</taxon>
        <taxon>Loliodinae</taxon>
        <taxon>Loliinae</taxon>
        <taxon>Lolium</taxon>
    </lineage>
</organism>
<dbReference type="EMBL" id="JAUUTY010000001">
    <property type="protein sequence ID" value="KAK1694417.1"/>
    <property type="molecule type" value="Genomic_DNA"/>
</dbReference>
<dbReference type="Proteomes" id="UP001231189">
    <property type="component" value="Unassembled WGS sequence"/>
</dbReference>